<name>A0A329MJ62_9BACL</name>
<dbReference type="PROSITE" id="PS51186">
    <property type="entry name" value="GNAT"/>
    <property type="match status" value="1"/>
</dbReference>
<dbReference type="InterPro" id="IPR039143">
    <property type="entry name" value="GNPNAT1-like"/>
</dbReference>
<dbReference type="InterPro" id="IPR000182">
    <property type="entry name" value="GNAT_dom"/>
</dbReference>
<comment type="caution">
    <text evidence="2">The sequence shown here is derived from an EMBL/GenBank/DDBJ whole genome shotgun (WGS) entry which is preliminary data.</text>
</comment>
<evidence type="ECO:0000313" key="2">
    <source>
        <dbReference type="EMBL" id="RAV19855.1"/>
    </source>
</evidence>
<dbReference type="AlphaFoldDB" id="A0A329MJ62"/>
<evidence type="ECO:0000313" key="3">
    <source>
        <dbReference type="Proteomes" id="UP000250369"/>
    </source>
</evidence>
<keyword evidence="2" id="KW-0808">Transferase</keyword>
<gene>
    <name evidence="2" type="ORF">DQG23_18170</name>
</gene>
<dbReference type="EMBL" id="QMFB01000010">
    <property type="protein sequence ID" value="RAV19855.1"/>
    <property type="molecule type" value="Genomic_DNA"/>
</dbReference>
<keyword evidence="3" id="KW-1185">Reference proteome</keyword>
<dbReference type="Gene3D" id="3.40.630.30">
    <property type="match status" value="1"/>
</dbReference>
<organism evidence="2 3">
    <name type="scientific">Paenibacillus contaminans</name>
    <dbReference type="NCBI Taxonomy" id="450362"/>
    <lineage>
        <taxon>Bacteria</taxon>
        <taxon>Bacillati</taxon>
        <taxon>Bacillota</taxon>
        <taxon>Bacilli</taxon>
        <taxon>Bacillales</taxon>
        <taxon>Paenibacillaceae</taxon>
        <taxon>Paenibacillus</taxon>
    </lineage>
</organism>
<dbReference type="CDD" id="cd04301">
    <property type="entry name" value="NAT_SF"/>
    <property type="match status" value="1"/>
</dbReference>
<accession>A0A329MJ62</accession>
<proteinExistence type="predicted"/>
<sequence length="145" mass="16267">MEIITVSNPSELDECLRIRLEVFVREQHVPADEEIDSFDASYDACRHILLRNGGTAVATGRWRKYEDKAAKLQRIAVLSAYRGGGFGKAVIDALENDAKAAGMEYAVLDAQCQAEAFYRKLGYETVSEKPFLDAGIWHVRMKKPL</sequence>
<dbReference type="PANTHER" id="PTHR13355:SF11">
    <property type="entry name" value="GLUCOSAMINE 6-PHOSPHATE N-ACETYLTRANSFERASE"/>
    <property type="match status" value="1"/>
</dbReference>
<reference evidence="2 3" key="1">
    <citation type="journal article" date="2009" name="Int. J. Syst. Evol. Microbiol.">
        <title>Paenibacillus contaminans sp. nov., isolated from a contaminated laboratory plate.</title>
        <authorList>
            <person name="Chou J.H."/>
            <person name="Lee J.H."/>
            <person name="Lin M.C."/>
            <person name="Chang P.S."/>
            <person name="Arun A.B."/>
            <person name="Young C.C."/>
            <person name="Chen W.M."/>
        </authorList>
    </citation>
    <scope>NUCLEOTIDE SEQUENCE [LARGE SCALE GENOMIC DNA]</scope>
    <source>
        <strain evidence="2 3">CKOBP-6</strain>
    </source>
</reference>
<dbReference type="RefSeq" id="WP_113032285.1">
    <property type="nucleotide sequence ID" value="NZ_QMFB01000010.1"/>
</dbReference>
<dbReference type="Pfam" id="PF13673">
    <property type="entry name" value="Acetyltransf_10"/>
    <property type="match status" value="1"/>
</dbReference>
<evidence type="ECO:0000259" key="1">
    <source>
        <dbReference type="PROSITE" id="PS51186"/>
    </source>
</evidence>
<dbReference type="PANTHER" id="PTHR13355">
    <property type="entry name" value="GLUCOSAMINE 6-PHOSPHATE N-ACETYLTRANSFERASE"/>
    <property type="match status" value="1"/>
</dbReference>
<dbReference type="SUPFAM" id="SSF55729">
    <property type="entry name" value="Acyl-CoA N-acyltransferases (Nat)"/>
    <property type="match status" value="1"/>
</dbReference>
<protein>
    <submittedName>
        <fullName evidence="2">GNAT family N-acetyltransferase</fullName>
    </submittedName>
</protein>
<dbReference type="Proteomes" id="UP000250369">
    <property type="component" value="Unassembled WGS sequence"/>
</dbReference>
<dbReference type="OrthoDB" id="9796171at2"/>
<dbReference type="GO" id="GO:0004343">
    <property type="term" value="F:glucosamine 6-phosphate N-acetyltransferase activity"/>
    <property type="evidence" value="ECO:0007669"/>
    <property type="project" value="TreeGrafter"/>
</dbReference>
<dbReference type="InterPro" id="IPR016181">
    <property type="entry name" value="Acyl_CoA_acyltransferase"/>
</dbReference>
<feature type="domain" description="N-acetyltransferase" evidence="1">
    <location>
        <begin position="2"/>
        <end position="145"/>
    </location>
</feature>